<dbReference type="RefSeq" id="XP_007743253.1">
    <property type="nucleotide sequence ID" value="XM_007745063.1"/>
</dbReference>
<comment type="caution">
    <text evidence="2">The sequence shown here is derived from an EMBL/GenBank/DDBJ whole genome shotgun (WGS) entry which is preliminary data.</text>
</comment>
<reference evidence="2 3" key="1">
    <citation type="submission" date="2013-03" db="EMBL/GenBank/DDBJ databases">
        <title>The Genome Sequence of Cladophialophora psammophila CBS 110553.</title>
        <authorList>
            <consortium name="The Broad Institute Genomics Platform"/>
            <person name="Cuomo C."/>
            <person name="de Hoog S."/>
            <person name="Gorbushina A."/>
            <person name="Walker B."/>
            <person name="Young S.K."/>
            <person name="Zeng Q."/>
            <person name="Gargeya S."/>
            <person name="Fitzgerald M."/>
            <person name="Haas B."/>
            <person name="Abouelleil A."/>
            <person name="Allen A.W."/>
            <person name="Alvarado L."/>
            <person name="Arachchi H.M."/>
            <person name="Berlin A.M."/>
            <person name="Chapman S.B."/>
            <person name="Gainer-Dewar J."/>
            <person name="Goldberg J."/>
            <person name="Griggs A."/>
            <person name="Gujja S."/>
            <person name="Hansen M."/>
            <person name="Howarth C."/>
            <person name="Imamovic A."/>
            <person name="Ireland A."/>
            <person name="Larimer J."/>
            <person name="McCowan C."/>
            <person name="Murphy C."/>
            <person name="Pearson M."/>
            <person name="Poon T.W."/>
            <person name="Priest M."/>
            <person name="Roberts A."/>
            <person name="Saif S."/>
            <person name="Shea T."/>
            <person name="Sisk P."/>
            <person name="Sykes S."/>
            <person name="Wortman J."/>
            <person name="Nusbaum C."/>
            <person name="Birren B."/>
        </authorList>
    </citation>
    <scope>NUCLEOTIDE SEQUENCE [LARGE SCALE GENOMIC DNA]</scope>
    <source>
        <strain evidence="2 3">CBS 110553</strain>
    </source>
</reference>
<evidence type="ECO:0000313" key="3">
    <source>
        <dbReference type="Proteomes" id="UP000019471"/>
    </source>
</evidence>
<accession>W9X3T5</accession>
<feature type="region of interest" description="Disordered" evidence="1">
    <location>
        <begin position="65"/>
        <end position="87"/>
    </location>
</feature>
<feature type="region of interest" description="Disordered" evidence="1">
    <location>
        <begin position="131"/>
        <end position="154"/>
    </location>
</feature>
<dbReference type="OrthoDB" id="4140498at2759"/>
<dbReference type="EMBL" id="AMGX01000006">
    <property type="protein sequence ID" value="EXJ71955.1"/>
    <property type="molecule type" value="Genomic_DNA"/>
</dbReference>
<dbReference type="GeneID" id="19189180"/>
<gene>
    <name evidence="2" type="ORF">A1O5_04457</name>
</gene>
<keyword evidence="3" id="KW-1185">Reference proteome</keyword>
<dbReference type="AlphaFoldDB" id="W9X3T5"/>
<feature type="region of interest" description="Disordered" evidence="1">
    <location>
        <begin position="247"/>
        <end position="266"/>
    </location>
</feature>
<proteinExistence type="predicted"/>
<sequence>MAKEFVSKPSSSSSGSFDLRRSLRTARARPWLVNSVLRGRSTAAGVKDIEVAPSLSATTTVTIVSDSPPTATVGCEPEKQSSDNTTAEAKAATSVKAQANAKAMGSKIPVPVTPVLHSPLSRLCGSISLDKEGDLGKDKPTATPPTVTKEAASASRIPVRIKVLPSEPRPALEQERPSKPLVAHAKIAVDKEAGNFKKRGTVGGGFHPLVRRPEAMSIQNCINPEPIRSHRADLLVKSILKHRLDLSEETERTAPTSAGHGVTSAAPDQKKTVTFAPTLRITPARCWPKHIVPEWRCRECDSCGHLSWCRELVGAKLGLQATEVWLKDQQIRGHDYLKHSGGFLSKQGSHPPTELWSF</sequence>
<evidence type="ECO:0000313" key="2">
    <source>
        <dbReference type="EMBL" id="EXJ71955.1"/>
    </source>
</evidence>
<dbReference type="Proteomes" id="UP000019471">
    <property type="component" value="Unassembled WGS sequence"/>
</dbReference>
<dbReference type="HOGENOM" id="CLU_855300_0_0_1"/>
<evidence type="ECO:0000256" key="1">
    <source>
        <dbReference type="SAM" id="MobiDB-lite"/>
    </source>
</evidence>
<protein>
    <submittedName>
        <fullName evidence="2">Uncharacterized protein</fullName>
    </submittedName>
</protein>
<feature type="compositionally biased region" description="Basic and acidic residues" evidence="1">
    <location>
        <begin position="131"/>
        <end position="140"/>
    </location>
</feature>
<organism evidence="2 3">
    <name type="scientific">Cladophialophora psammophila CBS 110553</name>
    <dbReference type="NCBI Taxonomy" id="1182543"/>
    <lineage>
        <taxon>Eukaryota</taxon>
        <taxon>Fungi</taxon>
        <taxon>Dikarya</taxon>
        <taxon>Ascomycota</taxon>
        <taxon>Pezizomycotina</taxon>
        <taxon>Eurotiomycetes</taxon>
        <taxon>Chaetothyriomycetidae</taxon>
        <taxon>Chaetothyriales</taxon>
        <taxon>Herpotrichiellaceae</taxon>
        <taxon>Cladophialophora</taxon>
    </lineage>
</organism>
<name>W9X3T5_9EURO</name>